<dbReference type="Proteomes" id="UP000828251">
    <property type="component" value="Unassembled WGS sequence"/>
</dbReference>
<comment type="caution">
    <text evidence="1">The sequence shown here is derived from an EMBL/GenBank/DDBJ whole genome shotgun (WGS) entry which is preliminary data.</text>
</comment>
<protein>
    <submittedName>
        <fullName evidence="1">Uncharacterized protein</fullName>
    </submittedName>
</protein>
<gene>
    <name evidence="1" type="ORF">J1N35_037247</name>
</gene>
<reference evidence="1 2" key="1">
    <citation type="journal article" date="2021" name="Plant Biotechnol. J.">
        <title>Multi-omics assisted identification of the key and species-specific regulatory components of drought-tolerant mechanisms in Gossypium stocksii.</title>
        <authorList>
            <person name="Yu D."/>
            <person name="Ke L."/>
            <person name="Zhang D."/>
            <person name="Wu Y."/>
            <person name="Sun Y."/>
            <person name="Mei J."/>
            <person name="Sun J."/>
            <person name="Sun Y."/>
        </authorList>
    </citation>
    <scope>NUCLEOTIDE SEQUENCE [LARGE SCALE GENOMIC DNA]</scope>
    <source>
        <strain evidence="2">cv. E1</strain>
        <tissue evidence="1">Leaf</tissue>
    </source>
</reference>
<organism evidence="1 2">
    <name type="scientific">Gossypium stocksii</name>
    <dbReference type="NCBI Taxonomy" id="47602"/>
    <lineage>
        <taxon>Eukaryota</taxon>
        <taxon>Viridiplantae</taxon>
        <taxon>Streptophyta</taxon>
        <taxon>Embryophyta</taxon>
        <taxon>Tracheophyta</taxon>
        <taxon>Spermatophyta</taxon>
        <taxon>Magnoliopsida</taxon>
        <taxon>eudicotyledons</taxon>
        <taxon>Gunneridae</taxon>
        <taxon>Pentapetalae</taxon>
        <taxon>rosids</taxon>
        <taxon>malvids</taxon>
        <taxon>Malvales</taxon>
        <taxon>Malvaceae</taxon>
        <taxon>Malvoideae</taxon>
        <taxon>Gossypium</taxon>
    </lineage>
</organism>
<sequence>MSYRKESRIGNLTSGDWVVEDFNEIMVDSEKLGERSRPRVFMDNFRMLWIIWLWLILSPIRGGLHGLIIARGIGWLRYFIRQA</sequence>
<dbReference type="EMBL" id="JAIQCV010000011">
    <property type="protein sequence ID" value="KAH1046463.1"/>
    <property type="molecule type" value="Genomic_DNA"/>
</dbReference>
<keyword evidence="2" id="KW-1185">Reference proteome</keyword>
<proteinExistence type="predicted"/>
<dbReference type="AlphaFoldDB" id="A0A9D3UJV4"/>
<name>A0A9D3UJV4_9ROSI</name>
<accession>A0A9D3UJV4</accession>
<evidence type="ECO:0000313" key="1">
    <source>
        <dbReference type="EMBL" id="KAH1046463.1"/>
    </source>
</evidence>
<evidence type="ECO:0000313" key="2">
    <source>
        <dbReference type="Proteomes" id="UP000828251"/>
    </source>
</evidence>